<proteinExistence type="inferred from homology"/>
<dbReference type="EMBL" id="GFDF01000494">
    <property type="protein sequence ID" value="JAV13590.1"/>
    <property type="molecule type" value="Transcribed_RNA"/>
</dbReference>
<evidence type="ECO:0000313" key="4">
    <source>
        <dbReference type="EMBL" id="JAV13590.1"/>
    </source>
</evidence>
<feature type="domain" description="Sulfotransferase" evidence="3">
    <location>
        <begin position="30"/>
        <end position="288"/>
    </location>
</feature>
<keyword evidence="2 4" id="KW-0808">Transferase</keyword>
<dbReference type="InterPro" id="IPR027417">
    <property type="entry name" value="P-loop_NTPase"/>
</dbReference>
<dbReference type="PANTHER" id="PTHR11783">
    <property type="entry name" value="SULFOTRANSFERASE SULT"/>
    <property type="match status" value="1"/>
</dbReference>
<evidence type="ECO:0000256" key="1">
    <source>
        <dbReference type="ARBA" id="ARBA00005771"/>
    </source>
</evidence>
<sequence length="307" mass="36726">MAEKWCMQPCFLPIFYKDIAKSIENLEVRPDDVWVVTFPKCGTNWTKEMVWQIRHDNDFEEPKKVYQEKRFPFLEFGCIFSRSWGLSDNLKHIENMSSPRTIMSHLPAHLIPRQIWTVRPKIIYVTRNVKDAAVSFYHHYRNFQRSDCTFETFMEAYMQDKILFGPYHAHVVDFWRMRHEMNILFLTYEDMKRDHPSVIEETAKFLGKSLSKDQICSLTDYLSFSKFSENSSVNKQHIFKHIDNVLGSSKPDENYNFIRKGKIGGFKEEMTTELIQKFNKWAECEAKKWNYEPELKEIIMFSENVCK</sequence>
<dbReference type="Pfam" id="PF00685">
    <property type="entry name" value="Sulfotransfer_1"/>
    <property type="match status" value="1"/>
</dbReference>
<dbReference type="SUPFAM" id="SSF52540">
    <property type="entry name" value="P-loop containing nucleoside triphosphate hydrolases"/>
    <property type="match status" value="1"/>
</dbReference>
<protein>
    <submittedName>
        <fullName evidence="4">Putative estrogen sulfotransferase-like protein</fullName>
    </submittedName>
</protein>
<dbReference type="InterPro" id="IPR000863">
    <property type="entry name" value="Sulfotransferase_dom"/>
</dbReference>
<evidence type="ECO:0000256" key="2">
    <source>
        <dbReference type="ARBA" id="ARBA00022679"/>
    </source>
</evidence>
<accession>A0A1L8E4C3</accession>
<dbReference type="GO" id="GO:0008146">
    <property type="term" value="F:sulfotransferase activity"/>
    <property type="evidence" value="ECO:0007669"/>
    <property type="project" value="InterPro"/>
</dbReference>
<organism evidence="4">
    <name type="scientific">Nyssomyia neivai</name>
    <dbReference type="NCBI Taxonomy" id="330878"/>
    <lineage>
        <taxon>Eukaryota</taxon>
        <taxon>Metazoa</taxon>
        <taxon>Ecdysozoa</taxon>
        <taxon>Arthropoda</taxon>
        <taxon>Hexapoda</taxon>
        <taxon>Insecta</taxon>
        <taxon>Pterygota</taxon>
        <taxon>Neoptera</taxon>
        <taxon>Endopterygota</taxon>
        <taxon>Diptera</taxon>
        <taxon>Nematocera</taxon>
        <taxon>Psychodoidea</taxon>
        <taxon>Psychodidae</taxon>
        <taxon>Nyssomyia</taxon>
    </lineage>
</organism>
<comment type="similarity">
    <text evidence="1">Belongs to the sulfotransferase 1 family.</text>
</comment>
<name>A0A1L8E4C3_9DIPT</name>
<evidence type="ECO:0000259" key="3">
    <source>
        <dbReference type="Pfam" id="PF00685"/>
    </source>
</evidence>
<reference evidence="4" key="1">
    <citation type="submission" date="2016-12" db="EMBL/GenBank/DDBJ databases">
        <title>An insight into the sialome and mialome of the sand fly, Nyssomyia neivai.</title>
        <authorList>
            <person name="Sebastian V."/>
            <person name="Goulart T.M."/>
            <person name="Oliveira W."/>
            <person name="Calvo E."/>
            <person name="Oliveira L.F."/>
            <person name="Pinto M.C."/>
            <person name="Rosselino A.M."/>
            <person name="Ribeiro J.M."/>
        </authorList>
    </citation>
    <scope>NUCLEOTIDE SEQUENCE</scope>
</reference>
<dbReference type="AlphaFoldDB" id="A0A1L8E4C3"/>
<dbReference type="Gene3D" id="3.40.50.300">
    <property type="entry name" value="P-loop containing nucleotide triphosphate hydrolases"/>
    <property type="match status" value="1"/>
</dbReference>